<protein>
    <recommendedName>
        <fullName evidence="3">asparagine synthase (glutamine-hydrolyzing)</fullName>
        <ecNumber evidence="3">6.3.5.4</ecNumber>
    </recommendedName>
</protein>
<dbReference type="InterPro" id="IPR017932">
    <property type="entry name" value="GATase_2_dom"/>
</dbReference>
<dbReference type="GO" id="GO:0006529">
    <property type="term" value="P:asparagine biosynthetic process"/>
    <property type="evidence" value="ECO:0007669"/>
    <property type="project" value="InterPro"/>
</dbReference>
<comment type="similarity">
    <text evidence="2">Belongs to the asparagine synthetase family.</text>
</comment>
<gene>
    <name evidence="10" type="ORF">I5803_13680</name>
</gene>
<comment type="pathway">
    <text evidence="1">Amino-acid biosynthesis; L-asparagine biosynthesis; L-asparagine from L-aspartate (L-Gln route): step 1/1.</text>
</comment>
<dbReference type="RefSeq" id="WP_196986897.1">
    <property type="nucleotide sequence ID" value="NZ_JADWYS010000001.1"/>
</dbReference>
<feature type="domain" description="Glutamine amidotransferase type-2" evidence="9">
    <location>
        <begin position="5"/>
        <end position="189"/>
    </location>
</feature>
<evidence type="ECO:0000256" key="3">
    <source>
        <dbReference type="ARBA" id="ARBA00012737"/>
    </source>
</evidence>
<dbReference type="PANTHER" id="PTHR43284:SF1">
    <property type="entry name" value="ASPARAGINE SYNTHETASE"/>
    <property type="match status" value="1"/>
</dbReference>
<accession>A0A931H5R3</accession>
<keyword evidence="6" id="KW-0315">Glutamine amidotransferase</keyword>
<dbReference type="InterPro" id="IPR014729">
    <property type="entry name" value="Rossmann-like_a/b/a_fold"/>
</dbReference>
<keyword evidence="4 8" id="KW-0547">Nucleotide-binding</keyword>
<sequence length="614" mass="69451">MSGICGIVRVDGARVDEAALARMTDALAFRGPDAREAWSREGAGLGHTLLRTTDEALREHQPLSFGGDVWITADARIDARPGLIAKLRDAGRDVAADAPDVDLILHAYHAWGEACMTHLLGDFAFAIWDARAGRLFCARDHFGIKPFFYARAGEALVFSNTLDCVRMHPGVAADLNELAVADFLLFGENLEPDTTVFAAVMRLPAGHCLAWSRAGLQVRAYWTLDRNLPIVERSPREQVARFRALFELAVSDRLRTGRIGIEMTGGMDSTSVAVTARQLLARSGRAFGMSAHTSHFEHVVPDREGEFAALVAREAGFPITLHACDAYPLFGRFDDPHTHQPEPYHEPLYAHRRDVCLTLPAQGRVFFTGWEGDAMLNESPKPYFRRLLREGRWPLLLSRMAAYAVSQRRWFPLAWRDRLLGRKGRSAGPAPEFPRWIAEPLAQRLDLRARWDAHHAKPRGTHPLRPYAYAMYDYLQRASNHFDHYDAAITRQPVEYRHPMMDVRLVEFCLSLPPAPWCVRKRILRLAMKGLLPEAVRRRPKTPQGTRYIEVLLERDRAAWEKGIEASPALQRFVDLRGLGLNCPQAEPMLVWRDLRVLSLDFWLRSLKESPGEQ</sequence>
<evidence type="ECO:0000256" key="1">
    <source>
        <dbReference type="ARBA" id="ARBA00005187"/>
    </source>
</evidence>
<dbReference type="PANTHER" id="PTHR43284">
    <property type="entry name" value="ASPARAGINE SYNTHETASE (GLUTAMINE-HYDROLYZING)"/>
    <property type="match status" value="1"/>
</dbReference>
<dbReference type="PROSITE" id="PS51278">
    <property type="entry name" value="GATASE_TYPE_2"/>
    <property type="match status" value="1"/>
</dbReference>
<name>A0A931H5R3_9BURK</name>
<dbReference type="Gene3D" id="3.40.50.620">
    <property type="entry name" value="HUPs"/>
    <property type="match status" value="2"/>
</dbReference>
<dbReference type="SUPFAM" id="SSF56235">
    <property type="entry name" value="N-terminal nucleophile aminohydrolases (Ntn hydrolases)"/>
    <property type="match status" value="1"/>
</dbReference>
<dbReference type="Proteomes" id="UP000651050">
    <property type="component" value="Unassembled WGS sequence"/>
</dbReference>
<dbReference type="CDD" id="cd00712">
    <property type="entry name" value="AsnB"/>
    <property type="match status" value="1"/>
</dbReference>
<dbReference type="InterPro" id="IPR029055">
    <property type="entry name" value="Ntn_hydrolases_N"/>
</dbReference>
<organism evidence="10 11">
    <name type="scientific">Caenimonas aquaedulcis</name>
    <dbReference type="NCBI Taxonomy" id="2793270"/>
    <lineage>
        <taxon>Bacteria</taxon>
        <taxon>Pseudomonadati</taxon>
        <taxon>Pseudomonadota</taxon>
        <taxon>Betaproteobacteria</taxon>
        <taxon>Burkholderiales</taxon>
        <taxon>Comamonadaceae</taxon>
        <taxon>Caenimonas</taxon>
    </lineage>
</organism>
<dbReference type="Gene3D" id="3.60.20.10">
    <property type="entry name" value="Glutamine Phosphoribosylpyrophosphate, subunit 1, domain 1"/>
    <property type="match status" value="1"/>
</dbReference>
<reference evidence="10" key="1">
    <citation type="submission" date="2020-11" db="EMBL/GenBank/DDBJ databases">
        <title>Bacterial whole genome sequence for Caenimonas sp. DR4.4.</title>
        <authorList>
            <person name="Le V."/>
            <person name="Ko S.-R."/>
            <person name="Ahn C.-Y."/>
            <person name="Oh H.-M."/>
        </authorList>
    </citation>
    <scope>NUCLEOTIDE SEQUENCE</scope>
    <source>
        <strain evidence="10">DR4.4</strain>
    </source>
</reference>
<dbReference type="Pfam" id="PF00733">
    <property type="entry name" value="Asn_synthase"/>
    <property type="match status" value="1"/>
</dbReference>
<dbReference type="EC" id="6.3.5.4" evidence="3"/>
<evidence type="ECO:0000256" key="5">
    <source>
        <dbReference type="ARBA" id="ARBA00022840"/>
    </source>
</evidence>
<evidence type="ECO:0000313" key="10">
    <source>
        <dbReference type="EMBL" id="MBG9389081.1"/>
    </source>
</evidence>
<evidence type="ECO:0000256" key="7">
    <source>
        <dbReference type="ARBA" id="ARBA00048741"/>
    </source>
</evidence>
<evidence type="ECO:0000256" key="2">
    <source>
        <dbReference type="ARBA" id="ARBA00005752"/>
    </source>
</evidence>
<dbReference type="EMBL" id="JADWYS010000001">
    <property type="protein sequence ID" value="MBG9389081.1"/>
    <property type="molecule type" value="Genomic_DNA"/>
</dbReference>
<dbReference type="GO" id="GO:0005524">
    <property type="term" value="F:ATP binding"/>
    <property type="evidence" value="ECO:0007669"/>
    <property type="project" value="UniProtKB-KW"/>
</dbReference>
<feature type="binding site" evidence="8">
    <location>
        <position position="100"/>
    </location>
    <ligand>
        <name>L-glutamine</name>
        <dbReference type="ChEBI" id="CHEBI:58359"/>
    </ligand>
</feature>
<proteinExistence type="inferred from homology"/>
<evidence type="ECO:0000313" key="11">
    <source>
        <dbReference type="Proteomes" id="UP000651050"/>
    </source>
</evidence>
<comment type="catalytic activity">
    <reaction evidence="7">
        <text>L-aspartate + L-glutamine + ATP + H2O = L-asparagine + L-glutamate + AMP + diphosphate + H(+)</text>
        <dbReference type="Rhea" id="RHEA:12228"/>
        <dbReference type="ChEBI" id="CHEBI:15377"/>
        <dbReference type="ChEBI" id="CHEBI:15378"/>
        <dbReference type="ChEBI" id="CHEBI:29985"/>
        <dbReference type="ChEBI" id="CHEBI:29991"/>
        <dbReference type="ChEBI" id="CHEBI:30616"/>
        <dbReference type="ChEBI" id="CHEBI:33019"/>
        <dbReference type="ChEBI" id="CHEBI:58048"/>
        <dbReference type="ChEBI" id="CHEBI:58359"/>
        <dbReference type="ChEBI" id="CHEBI:456215"/>
        <dbReference type="EC" id="6.3.5.4"/>
    </reaction>
</comment>
<dbReference type="InterPro" id="IPR051786">
    <property type="entry name" value="ASN_synthetase/amidase"/>
</dbReference>
<evidence type="ECO:0000256" key="8">
    <source>
        <dbReference type="PIRSR" id="PIRSR001589-2"/>
    </source>
</evidence>
<dbReference type="InterPro" id="IPR033738">
    <property type="entry name" value="AsnB_N"/>
</dbReference>
<keyword evidence="5 8" id="KW-0067">ATP-binding</keyword>
<keyword evidence="11" id="KW-1185">Reference proteome</keyword>
<dbReference type="AlphaFoldDB" id="A0A931H5R3"/>
<dbReference type="GO" id="GO:0004066">
    <property type="term" value="F:asparagine synthase (glutamine-hydrolyzing) activity"/>
    <property type="evidence" value="ECO:0007669"/>
    <property type="project" value="UniProtKB-EC"/>
</dbReference>
<dbReference type="PIRSF" id="PIRSF001589">
    <property type="entry name" value="Asn_synthetase_glu-h"/>
    <property type="match status" value="1"/>
</dbReference>
<dbReference type="InterPro" id="IPR006426">
    <property type="entry name" value="Asn_synth_AEB"/>
</dbReference>
<evidence type="ECO:0000256" key="4">
    <source>
        <dbReference type="ARBA" id="ARBA00022741"/>
    </source>
</evidence>
<dbReference type="SUPFAM" id="SSF52402">
    <property type="entry name" value="Adenine nucleotide alpha hydrolases-like"/>
    <property type="match status" value="1"/>
</dbReference>
<evidence type="ECO:0000256" key="6">
    <source>
        <dbReference type="ARBA" id="ARBA00022962"/>
    </source>
</evidence>
<comment type="caution">
    <text evidence="10">The sequence shown here is derived from an EMBL/GenBank/DDBJ whole genome shotgun (WGS) entry which is preliminary data.</text>
</comment>
<dbReference type="InterPro" id="IPR001962">
    <property type="entry name" value="Asn_synthase"/>
</dbReference>
<evidence type="ECO:0000259" key="9">
    <source>
        <dbReference type="PROSITE" id="PS51278"/>
    </source>
</evidence>
<dbReference type="Pfam" id="PF13537">
    <property type="entry name" value="GATase_7"/>
    <property type="match status" value="1"/>
</dbReference>